<protein>
    <submittedName>
        <fullName evidence="2">Uncharacterized protein</fullName>
    </submittedName>
</protein>
<dbReference type="RefSeq" id="WP_138283842.1">
    <property type="nucleotide sequence ID" value="NZ_BMGE01000004.1"/>
</dbReference>
<dbReference type="OrthoDB" id="964383at2"/>
<name>A0A5R9K658_9BACT</name>
<reference evidence="2 3" key="1">
    <citation type="submission" date="2019-05" db="EMBL/GenBank/DDBJ databases">
        <authorList>
            <person name="Qu J.-H."/>
        </authorList>
    </citation>
    <scope>NUCLEOTIDE SEQUENCE [LARGE SCALE GENOMIC DNA]</scope>
    <source>
        <strain evidence="2 3">Z12</strain>
    </source>
</reference>
<gene>
    <name evidence="2" type="ORF">FEM55_23870</name>
</gene>
<feature type="signal peptide" evidence="1">
    <location>
        <begin position="1"/>
        <end position="19"/>
    </location>
</feature>
<sequence length="132" mass="14652">MKTIKIFILLVLFSFQAGASGYSHNMFVAHKKLQSGKECSSPNERIIARKAKASKFHVKLPSATVKQQTIASSFSSISDQMTLNDRILEAGPASFFIEEEKETYDQTFVSRLVAMIRSTICTFVGSSKFSNS</sequence>
<accession>A0A5R9K658</accession>
<dbReference type="EMBL" id="VCEI01000031">
    <property type="protein sequence ID" value="TLU89129.1"/>
    <property type="molecule type" value="Genomic_DNA"/>
</dbReference>
<evidence type="ECO:0000256" key="1">
    <source>
        <dbReference type="SAM" id="SignalP"/>
    </source>
</evidence>
<evidence type="ECO:0000313" key="2">
    <source>
        <dbReference type="EMBL" id="TLU89129.1"/>
    </source>
</evidence>
<feature type="chain" id="PRO_5024447957" evidence="1">
    <location>
        <begin position="20"/>
        <end position="132"/>
    </location>
</feature>
<dbReference type="AlphaFoldDB" id="A0A5R9K658"/>
<comment type="caution">
    <text evidence="2">The sequence shown here is derived from an EMBL/GenBank/DDBJ whole genome shotgun (WGS) entry which is preliminary data.</text>
</comment>
<keyword evidence="1" id="KW-0732">Signal</keyword>
<dbReference type="Proteomes" id="UP000309788">
    <property type="component" value="Unassembled WGS sequence"/>
</dbReference>
<keyword evidence="3" id="KW-1185">Reference proteome</keyword>
<proteinExistence type="predicted"/>
<organism evidence="2 3">
    <name type="scientific">Dyadobacter sediminis</name>
    <dbReference type="NCBI Taxonomy" id="1493691"/>
    <lineage>
        <taxon>Bacteria</taxon>
        <taxon>Pseudomonadati</taxon>
        <taxon>Bacteroidota</taxon>
        <taxon>Cytophagia</taxon>
        <taxon>Cytophagales</taxon>
        <taxon>Spirosomataceae</taxon>
        <taxon>Dyadobacter</taxon>
    </lineage>
</organism>
<evidence type="ECO:0000313" key="3">
    <source>
        <dbReference type="Proteomes" id="UP000309788"/>
    </source>
</evidence>